<evidence type="ECO:0000256" key="3">
    <source>
        <dbReference type="ARBA" id="ARBA00013194"/>
    </source>
</evidence>
<dbReference type="InterPro" id="IPR005215">
    <property type="entry name" value="Trig_fac"/>
</dbReference>
<proteinExistence type="inferred from homology"/>
<dbReference type="PIRSF" id="PIRSF003095">
    <property type="entry name" value="Trigger_factor"/>
    <property type="match status" value="1"/>
</dbReference>
<dbReference type="SUPFAM" id="SSF54534">
    <property type="entry name" value="FKBP-like"/>
    <property type="match status" value="1"/>
</dbReference>
<dbReference type="EC" id="5.2.1.8" evidence="3 9"/>
<comment type="catalytic activity">
    <reaction evidence="1 9">
        <text>[protein]-peptidylproline (omega=180) = [protein]-peptidylproline (omega=0)</text>
        <dbReference type="Rhea" id="RHEA:16237"/>
        <dbReference type="Rhea" id="RHEA-COMP:10747"/>
        <dbReference type="Rhea" id="RHEA-COMP:10748"/>
        <dbReference type="ChEBI" id="CHEBI:83833"/>
        <dbReference type="ChEBI" id="CHEBI:83834"/>
        <dbReference type="EC" id="5.2.1.8"/>
    </reaction>
</comment>
<dbReference type="Pfam" id="PF05697">
    <property type="entry name" value="Trigger_N"/>
    <property type="match status" value="1"/>
</dbReference>
<evidence type="ECO:0000256" key="7">
    <source>
        <dbReference type="ARBA" id="ARBA00023235"/>
    </source>
</evidence>
<accession>A0A1F7TY17</accession>
<dbReference type="EMBL" id="MGDX01000021">
    <property type="protein sequence ID" value="OGL70862.1"/>
    <property type="molecule type" value="Genomic_DNA"/>
</dbReference>
<gene>
    <name evidence="9" type="primary">tig</name>
    <name evidence="12" type="ORF">A3C17_02795</name>
</gene>
<dbReference type="GO" id="GO:0051301">
    <property type="term" value="P:cell division"/>
    <property type="evidence" value="ECO:0007669"/>
    <property type="project" value="UniProtKB-KW"/>
</dbReference>
<comment type="function">
    <text evidence="9">Involved in protein export. Acts as a chaperone by maintaining the newly synthesized protein in an open conformation. Functions as a peptidyl-prolyl cis-trans isomerase.</text>
</comment>
<comment type="domain">
    <text evidence="9">Consists of 3 domains; the N-terminus binds the ribosome, the middle domain has PPIase activity, while the C-terminus has intrinsic chaperone activity on its own.</text>
</comment>
<dbReference type="STRING" id="1802389.A3C17_02795"/>
<dbReference type="GO" id="GO:0005737">
    <property type="term" value="C:cytoplasm"/>
    <property type="evidence" value="ECO:0007669"/>
    <property type="project" value="UniProtKB-SubCell"/>
</dbReference>
<comment type="subcellular location">
    <subcellularLocation>
        <location evidence="9">Cytoplasm</location>
    </subcellularLocation>
    <text evidence="9">About half TF is bound to the ribosome near the polypeptide exit tunnel while the other half is free in the cytoplasm.</text>
</comment>
<dbReference type="PANTHER" id="PTHR30560">
    <property type="entry name" value="TRIGGER FACTOR CHAPERONE AND PEPTIDYL-PROLYL CIS/TRANS ISOMERASE"/>
    <property type="match status" value="1"/>
</dbReference>
<feature type="domain" description="Trigger factor ribosome-binding bacterial" evidence="10">
    <location>
        <begin position="1"/>
        <end position="146"/>
    </location>
</feature>
<dbReference type="NCBIfam" id="TIGR00115">
    <property type="entry name" value="tig"/>
    <property type="match status" value="1"/>
</dbReference>
<keyword evidence="9" id="KW-0132">Cell division</keyword>
<dbReference type="InterPro" id="IPR027304">
    <property type="entry name" value="Trigger_fact/SurA_dom_sf"/>
</dbReference>
<evidence type="ECO:0000256" key="5">
    <source>
        <dbReference type="ARBA" id="ARBA00023110"/>
    </source>
</evidence>
<dbReference type="Proteomes" id="UP000177097">
    <property type="component" value="Unassembled WGS sequence"/>
</dbReference>
<dbReference type="InterPro" id="IPR037041">
    <property type="entry name" value="Trigger_fac_C_sf"/>
</dbReference>
<reference evidence="12 13" key="1">
    <citation type="journal article" date="2016" name="Nat. Commun.">
        <title>Thousands of microbial genomes shed light on interconnected biogeochemical processes in an aquifer system.</title>
        <authorList>
            <person name="Anantharaman K."/>
            <person name="Brown C.T."/>
            <person name="Hug L.A."/>
            <person name="Sharon I."/>
            <person name="Castelle C.J."/>
            <person name="Probst A.J."/>
            <person name="Thomas B.C."/>
            <person name="Singh A."/>
            <person name="Wilkins M.J."/>
            <person name="Karaoz U."/>
            <person name="Brodie E.L."/>
            <person name="Williams K.H."/>
            <person name="Hubbard S.S."/>
            <person name="Banfield J.F."/>
        </authorList>
    </citation>
    <scope>NUCLEOTIDE SEQUENCE [LARGE SCALE GENOMIC DNA]</scope>
</reference>
<evidence type="ECO:0000259" key="11">
    <source>
        <dbReference type="Pfam" id="PF05698"/>
    </source>
</evidence>
<evidence type="ECO:0000256" key="4">
    <source>
        <dbReference type="ARBA" id="ARBA00016902"/>
    </source>
</evidence>
<dbReference type="InterPro" id="IPR008881">
    <property type="entry name" value="Trigger_fac_ribosome-bd_bac"/>
</dbReference>
<keyword evidence="7 9" id="KW-0413">Isomerase</keyword>
<dbReference type="InterPro" id="IPR036611">
    <property type="entry name" value="Trigger_fac_ribosome-bd_sf"/>
</dbReference>
<name>A0A1F7TY17_9BACT</name>
<dbReference type="AlphaFoldDB" id="A0A1F7TY17"/>
<evidence type="ECO:0000313" key="13">
    <source>
        <dbReference type="Proteomes" id="UP000177097"/>
    </source>
</evidence>
<dbReference type="GO" id="GO:0043335">
    <property type="term" value="P:protein unfolding"/>
    <property type="evidence" value="ECO:0007669"/>
    <property type="project" value="TreeGrafter"/>
</dbReference>
<dbReference type="SUPFAM" id="SSF109998">
    <property type="entry name" value="Triger factor/SurA peptide-binding domain-like"/>
    <property type="match status" value="1"/>
</dbReference>
<dbReference type="GO" id="GO:0044183">
    <property type="term" value="F:protein folding chaperone"/>
    <property type="evidence" value="ECO:0007669"/>
    <property type="project" value="TreeGrafter"/>
</dbReference>
<dbReference type="HAMAP" id="MF_00303">
    <property type="entry name" value="Trigger_factor_Tig"/>
    <property type="match status" value="1"/>
</dbReference>
<dbReference type="InterPro" id="IPR046357">
    <property type="entry name" value="PPIase_dom_sf"/>
</dbReference>
<sequence length="430" mass="48017">MIVSSESISKTQVKLTITLTPNEVRPFLEKAATHISEHVDVPGFRKGKATYDAVAGNVGEMRVLEEAIEPMVRAMLVDAVKQEDIASVGLPSVDVEKMVPGNEFVFTATLSLMPDVKKLAPYKKLTIDAKSVEAYDEDIEKALKDLSRMQTKEARALAGHAITDHDLAVIDLNITKDLVPIEGGQSKGARVYMNEDFYLPELKEGVLGLKEGDEKTISVTFPKEHFQKHLAGQKVACAVKVNEVYTLDVPAIGDAFAKTLGMESVVALREQLAANIVEENKAEESTRQERELLELLATKSVYSEIPDSMVESELDKMMHELEHSVTRQGASFEDYLKSVKKSVDELRAGMRDDALMRVKVSLVLRTIAKEEGVMVDDGELDEAVKKQVKFFDVNDERQKQVQAPEYRDYLAYRLRNQKVVEVLKAMMVKK</sequence>
<dbReference type="Gene3D" id="1.10.3120.10">
    <property type="entry name" value="Trigger factor, C-terminal domain"/>
    <property type="match status" value="1"/>
</dbReference>
<comment type="similarity">
    <text evidence="2 9">Belongs to the FKBP-type PPIase family. Tig subfamily.</text>
</comment>
<dbReference type="GO" id="GO:0015031">
    <property type="term" value="P:protein transport"/>
    <property type="evidence" value="ECO:0007669"/>
    <property type="project" value="UniProtKB-UniRule"/>
</dbReference>
<dbReference type="Gene3D" id="3.10.50.40">
    <property type="match status" value="1"/>
</dbReference>
<keyword evidence="9" id="KW-0963">Cytoplasm</keyword>
<evidence type="ECO:0000259" key="10">
    <source>
        <dbReference type="Pfam" id="PF05697"/>
    </source>
</evidence>
<dbReference type="Gene3D" id="3.30.70.1050">
    <property type="entry name" value="Trigger factor ribosome-binding domain"/>
    <property type="match status" value="1"/>
</dbReference>
<evidence type="ECO:0000256" key="6">
    <source>
        <dbReference type="ARBA" id="ARBA00023186"/>
    </source>
</evidence>
<evidence type="ECO:0000313" key="12">
    <source>
        <dbReference type="EMBL" id="OGL70862.1"/>
    </source>
</evidence>
<evidence type="ECO:0000256" key="9">
    <source>
        <dbReference type="HAMAP-Rule" id="MF_00303"/>
    </source>
</evidence>
<evidence type="ECO:0000256" key="8">
    <source>
        <dbReference type="ARBA" id="ARBA00029986"/>
    </source>
</evidence>
<dbReference type="GO" id="GO:0051083">
    <property type="term" value="P:'de novo' cotranslational protein folding"/>
    <property type="evidence" value="ECO:0007669"/>
    <property type="project" value="TreeGrafter"/>
</dbReference>
<dbReference type="Pfam" id="PF05698">
    <property type="entry name" value="Trigger_C"/>
    <property type="match status" value="1"/>
</dbReference>
<keyword evidence="9" id="KW-0131">Cell cycle</keyword>
<dbReference type="PANTHER" id="PTHR30560:SF3">
    <property type="entry name" value="TRIGGER FACTOR-LIKE PROTEIN TIG, CHLOROPLASTIC"/>
    <property type="match status" value="1"/>
</dbReference>
<keyword evidence="6 9" id="KW-0143">Chaperone</keyword>
<keyword evidence="5 9" id="KW-0697">Rotamase</keyword>
<evidence type="ECO:0000256" key="2">
    <source>
        <dbReference type="ARBA" id="ARBA00005464"/>
    </source>
</evidence>
<dbReference type="SUPFAM" id="SSF102735">
    <property type="entry name" value="Trigger factor ribosome-binding domain"/>
    <property type="match status" value="1"/>
</dbReference>
<organism evidence="12 13">
    <name type="scientific">Candidatus Uhrbacteria bacterium RIFCSPHIGHO2_02_FULL_53_13</name>
    <dbReference type="NCBI Taxonomy" id="1802389"/>
    <lineage>
        <taxon>Bacteria</taxon>
        <taxon>Candidatus Uhriibacteriota</taxon>
    </lineage>
</organism>
<dbReference type="GO" id="GO:0003755">
    <property type="term" value="F:peptidyl-prolyl cis-trans isomerase activity"/>
    <property type="evidence" value="ECO:0007669"/>
    <property type="project" value="UniProtKB-UniRule"/>
</dbReference>
<protein>
    <recommendedName>
        <fullName evidence="4 9">Trigger factor</fullName>
        <shortName evidence="9">TF</shortName>
        <ecNumber evidence="3 9">5.2.1.8</ecNumber>
    </recommendedName>
    <alternativeName>
        <fullName evidence="8 9">PPIase</fullName>
    </alternativeName>
</protein>
<dbReference type="GO" id="GO:0043022">
    <property type="term" value="F:ribosome binding"/>
    <property type="evidence" value="ECO:0007669"/>
    <property type="project" value="TreeGrafter"/>
</dbReference>
<feature type="domain" description="Trigger factor C-terminal" evidence="11">
    <location>
        <begin position="266"/>
        <end position="424"/>
    </location>
</feature>
<dbReference type="InterPro" id="IPR008880">
    <property type="entry name" value="Trigger_fac_C"/>
</dbReference>
<comment type="caution">
    <text evidence="12">The sequence shown here is derived from an EMBL/GenBank/DDBJ whole genome shotgun (WGS) entry which is preliminary data.</text>
</comment>
<evidence type="ECO:0000256" key="1">
    <source>
        <dbReference type="ARBA" id="ARBA00000971"/>
    </source>
</evidence>